<dbReference type="Pfam" id="PF25917">
    <property type="entry name" value="BSH_RND"/>
    <property type="match status" value="1"/>
</dbReference>
<dbReference type="EMBL" id="JBFWIC010000051">
    <property type="protein sequence ID" value="MEZ0476787.1"/>
    <property type="molecule type" value="Genomic_DNA"/>
</dbReference>
<dbReference type="InterPro" id="IPR058624">
    <property type="entry name" value="MdtA-like_HH"/>
</dbReference>
<dbReference type="SUPFAM" id="SSF111369">
    <property type="entry name" value="HlyD-like secretion proteins"/>
    <property type="match status" value="1"/>
</dbReference>
<dbReference type="Pfam" id="PF25967">
    <property type="entry name" value="RND-MFP_C"/>
    <property type="match status" value="1"/>
</dbReference>
<comment type="caution">
    <text evidence="8">The sequence shown here is derived from an EMBL/GenBank/DDBJ whole genome shotgun (WGS) entry which is preliminary data.</text>
</comment>
<comment type="subcellular location">
    <subcellularLocation>
        <location evidence="1">Cell inner membrane</location>
        <topology evidence="1">Lipid-anchor</topology>
    </subcellularLocation>
</comment>
<feature type="signal peptide" evidence="3">
    <location>
        <begin position="1"/>
        <end position="35"/>
    </location>
</feature>
<sequence>MNILDFRIDRRRRRIAAPLLGVLAAAVLAACSSQAAPGEDMPPPEVSVAQVLSRPVAQWDDFTGRVVAVETVALRPRVSGYVDRVAFQEGNEVKKGDLLFVIDQRPYRAALARAQAQLARAKSQAQLARSQDARAEELLEASAISREDYEARRAASAQGDAEVRAAEAAVTTAQLDLQFTEVRSPVDGRAGRALVTAGNLAQADTTLLTTVVSLDPVHVYFEADEQSFLRYQALTRNGERAAGGNAVRVGLSNEQGYPHSGIVDFTDNQVDPNTGTIRARAVVANPERVFTPGLHARVQLEAAAAAEALLIDERAVLTDQDRKYVYVLGENDQAERRDIVLGRSADGLRVVQDGLTAEDRVIVHGVQKVFFPGMPVAPVPIEMGESAPPPQVVASAEAP</sequence>
<evidence type="ECO:0000256" key="1">
    <source>
        <dbReference type="ARBA" id="ARBA00004519"/>
    </source>
</evidence>
<dbReference type="Gene3D" id="1.10.287.470">
    <property type="entry name" value="Helix hairpin bin"/>
    <property type="match status" value="1"/>
</dbReference>
<comment type="similarity">
    <text evidence="2">Belongs to the membrane fusion protein (MFP) (TC 8.A.1) family.</text>
</comment>
<evidence type="ECO:0000256" key="2">
    <source>
        <dbReference type="ARBA" id="ARBA00009477"/>
    </source>
</evidence>
<keyword evidence="9" id="KW-1185">Reference proteome</keyword>
<organism evidence="8 9">
    <name type="scientific">Luteimonas salinilitoris</name>
    <dbReference type="NCBI Taxonomy" id="3237697"/>
    <lineage>
        <taxon>Bacteria</taxon>
        <taxon>Pseudomonadati</taxon>
        <taxon>Pseudomonadota</taxon>
        <taxon>Gammaproteobacteria</taxon>
        <taxon>Lysobacterales</taxon>
        <taxon>Lysobacteraceae</taxon>
        <taxon>Luteimonas</taxon>
    </lineage>
</organism>
<feature type="domain" description="Multidrug resistance protein MdtA-like C-terminal permuted SH3" evidence="7">
    <location>
        <begin position="308"/>
        <end position="368"/>
    </location>
</feature>
<dbReference type="InterPro" id="IPR058625">
    <property type="entry name" value="MdtA-like_BSH"/>
</dbReference>
<evidence type="ECO:0000259" key="6">
    <source>
        <dbReference type="Pfam" id="PF25944"/>
    </source>
</evidence>
<accession>A0ABV4HVJ0</accession>
<reference evidence="8 9" key="1">
    <citation type="submission" date="2024-07" db="EMBL/GenBank/DDBJ databases">
        <title>Luteimonas salilacus sp. nov., isolated from the shore soil of Salt Lake in Tibet of China.</title>
        <authorList>
            <person name="Zhang X."/>
            <person name="Li A."/>
        </authorList>
    </citation>
    <scope>NUCLEOTIDE SEQUENCE [LARGE SCALE GENOMIC DNA]</scope>
    <source>
        <strain evidence="8 9">B3-2-R+30</strain>
    </source>
</reference>
<evidence type="ECO:0000259" key="7">
    <source>
        <dbReference type="Pfam" id="PF25967"/>
    </source>
</evidence>
<dbReference type="Gene3D" id="2.40.30.170">
    <property type="match status" value="1"/>
</dbReference>
<feature type="domain" description="Multidrug resistance protein MdtA-like alpha-helical hairpin" evidence="4">
    <location>
        <begin position="111"/>
        <end position="180"/>
    </location>
</feature>
<evidence type="ECO:0000313" key="8">
    <source>
        <dbReference type="EMBL" id="MEZ0476787.1"/>
    </source>
</evidence>
<proteinExistence type="inferred from homology"/>
<dbReference type="InterPro" id="IPR058627">
    <property type="entry name" value="MdtA-like_C"/>
</dbReference>
<dbReference type="Pfam" id="PF25876">
    <property type="entry name" value="HH_MFP_RND"/>
    <property type="match status" value="1"/>
</dbReference>
<evidence type="ECO:0000259" key="4">
    <source>
        <dbReference type="Pfam" id="PF25876"/>
    </source>
</evidence>
<dbReference type="Gene3D" id="2.40.420.20">
    <property type="match status" value="1"/>
</dbReference>
<dbReference type="PANTHER" id="PTHR30158:SF26">
    <property type="entry name" value="RESISTANCE-NODULATION-CELL DIVISION (RND) MULTIDRUG EFFLUX MEMBRANE FUSION PROTEIN MEXE"/>
    <property type="match status" value="1"/>
</dbReference>
<feature type="domain" description="Multidrug resistance protein MdtA-like barrel-sandwich hybrid" evidence="5">
    <location>
        <begin position="70"/>
        <end position="211"/>
    </location>
</feature>
<evidence type="ECO:0000259" key="5">
    <source>
        <dbReference type="Pfam" id="PF25917"/>
    </source>
</evidence>
<dbReference type="InterPro" id="IPR006143">
    <property type="entry name" value="RND_pump_MFP"/>
</dbReference>
<dbReference type="RefSeq" id="WP_370565818.1">
    <property type="nucleotide sequence ID" value="NZ_JBFWIB010000028.1"/>
</dbReference>
<evidence type="ECO:0000256" key="3">
    <source>
        <dbReference type="SAM" id="SignalP"/>
    </source>
</evidence>
<dbReference type="Pfam" id="PF25944">
    <property type="entry name" value="Beta-barrel_RND"/>
    <property type="match status" value="1"/>
</dbReference>
<dbReference type="PROSITE" id="PS51257">
    <property type="entry name" value="PROKAR_LIPOPROTEIN"/>
    <property type="match status" value="1"/>
</dbReference>
<gene>
    <name evidence="8" type="ORF">AB6713_19570</name>
</gene>
<dbReference type="Proteomes" id="UP001566331">
    <property type="component" value="Unassembled WGS sequence"/>
</dbReference>
<dbReference type="InterPro" id="IPR058626">
    <property type="entry name" value="MdtA-like_b-barrel"/>
</dbReference>
<feature type="domain" description="Multidrug resistance protein MdtA-like beta-barrel" evidence="6">
    <location>
        <begin position="216"/>
        <end position="302"/>
    </location>
</feature>
<dbReference type="NCBIfam" id="TIGR01730">
    <property type="entry name" value="RND_mfp"/>
    <property type="match status" value="1"/>
</dbReference>
<dbReference type="Gene3D" id="2.40.50.100">
    <property type="match status" value="1"/>
</dbReference>
<protein>
    <submittedName>
        <fullName evidence="8">Efflux RND transporter periplasmic adaptor subunit</fullName>
    </submittedName>
</protein>
<keyword evidence="3" id="KW-0732">Signal</keyword>
<name>A0ABV4HVJ0_9GAMM</name>
<feature type="chain" id="PRO_5046004421" evidence="3">
    <location>
        <begin position="36"/>
        <end position="399"/>
    </location>
</feature>
<dbReference type="PANTHER" id="PTHR30158">
    <property type="entry name" value="ACRA/E-RELATED COMPONENT OF DRUG EFFLUX TRANSPORTER"/>
    <property type="match status" value="1"/>
</dbReference>
<evidence type="ECO:0000313" key="9">
    <source>
        <dbReference type="Proteomes" id="UP001566331"/>
    </source>
</evidence>